<evidence type="ECO:0000256" key="1">
    <source>
        <dbReference type="ARBA" id="ARBA00004123"/>
    </source>
</evidence>
<feature type="compositionally biased region" description="Polar residues" evidence="6">
    <location>
        <begin position="998"/>
        <end position="1015"/>
    </location>
</feature>
<evidence type="ECO:0000256" key="2">
    <source>
        <dbReference type="ARBA" id="ARBA00022499"/>
    </source>
</evidence>
<dbReference type="EMBL" id="JANBQB010000155">
    <property type="protein sequence ID" value="KAJ1980730.1"/>
    <property type="molecule type" value="Genomic_DNA"/>
</dbReference>
<feature type="compositionally biased region" description="Basic residues" evidence="6">
    <location>
        <begin position="1511"/>
        <end position="1526"/>
    </location>
</feature>
<dbReference type="GO" id="GO:0005634">
    <property type="term" value="C:nucleus"/>
    <property type="evidence" value="ECO:0007669"/>
    <property type="project" value="UniProtKB-SubCell"/>
</dbReference>
<dbReference type="GO" id="GO:0036297">
    <property type="term" value="P:interstrand cross-link repair"/>
    <property type="evidence" value="ECO:0007669"/>
    <property type="project" value="TreeGrafter"/>
</dbReference>
<feature type="region of interest" description="Disordered" evidence="6">
    <location>
        <begin position="1473"/>
        <end position="1540"/>
    </location>
</feature>
<comment type="similarity">
    <text evidence="5">Belongs to the Fanconi anemia protein FANCD2 family.</text>
</comment>
<feature type="region of interest" description="Disordered" evidence="6">
    <location>
        <begin position="998"/>
        <end position="1020"/>
    </location>
</feature>
<keyword evidence="3" id="KW-0832">Ubl conjugation</keyword>
<dbReference type="OrthoDB" id="27031at2759"/>
<dbReference type="Proteomes" id="UP001151582">
    <property type="component" value="Unassembled WGS sequence"/>
</dbReference>
<evidence type="ECO:0000256" key="5">
    <source>
        <dbReference type="ARBA" id="ARBA00093456"/>
    </source>
</evidence>
<organism evidence="7 8">
    <name type="scientific">Dimargaris verticillata</name>
    <dbReference type="NCBI Taxonomy" id="2761393"/>
    <lineage>
        <taxon>Eukaryota</taxon>
        <taxon>Fungi</taxon>
        <taxon>Fungi incertae sedis</taxon>
        <taxon>Zoopagomycota</taxon>
        <taxon>Kickxellomycotina</taxon>
        <taxon>Dimargaritomycetes</taxon>
        <taxon>Dimargaritales</taxon>
        <taxon>Dimargaritaceae</taxon>
        <taxon>Dimargaris</taxon>
    </lineage>
</organism>
<evidence type="ECO:0000256" key="4">
    <source>
        <dbReference type="ARBA" id="ARBA00023242"/>
    </source>
</evidence>
<comment type="subcellular location">
    <subcellularLocation>
        <location evidence="1">Nucleus</location>
    </subcellularLocation>
</comment>
<accession>A0A9W8B862</accession>
<dbReference type="Pfam" id="PF14631">
    <property type="entry name" value="FancD2"/>
    <property type="match status" value="2"/>
</dbReference>
<keyword evidence="2" id="KW-1017">Isopeptide bond</keyword>
<dbReference type="PANTHER" id="PTHR32086">
    <property type="entry name" value="FANCONI ANEMIA GROUP D2 PROTEIN"/>
    <property type="match status" value="1"/>
</dbReference>
<evidence type="ECO:0000313" key="7">
    <source>
        <dbReference type="EMBL" id="KAJ1980730.1"/>
    </source>
</evidence>
<protein>
    <recommendedName>
        <fullName evidence="9">Fanconi anemia group D2 protein</fullName>
    </recommendedName>
</protein>
<dbReference type="PANTHER" id="PTHR32086:SF0">
    <property type="entry name" value="FANCONI ANEMIA GROUP D2 PROTEIN"/>
    <property type="match status" value="1"/>
</dbReference>
<evidence type="ECO:0008006" key="9">
    <source>
        <dbReference type="Google" id="ProtNLM"/>
    </source>
</evidence>
<dbReference type="SUPFAM" id="SSF48371">
    <property type="entry name" value="ARM repeat"/>
    <property type="match status" value="1"/>
</dbReference>
<evidence type="ECO:0000256" key="3">
    <source>
        <dbReference type="ARBA" id="ARBA00022843"/>
    </source>
</evidence>
<evidence type="ECO:0000256" key="6">
    <source>
        <dbReference type="SAM" id="MobiDB-lite"/>
    </source>
</evidence>
<dbReference type="InterPro" id="IPR029448">
    <property type="entry name" value="FANCD2"/>
</dbReference>
<comment type="caution">
    <text evidence="7">The sequence shown here is derived from an EMBL/GenBank/DDBJ whole genome shotgun (WGS) entry which is preliminary data.</text>
</comment>
<feature type="region of interest" description="Disordered" evidence="6">
    <location>
        <begin position="1437"/>
        <end position="1458"/>
    </location>
</feature>
<dbReference type="GO" id="GO:0000793">
    <property type="term" value="C:condensed chromosome"/>
    <property type="evidence" value="ECO:0007669"/>
    <property type="project" value="TreeGrafter"/>
</dbReference>
<dbReference type="GO" id="GO:0007129">
    <property type="term" value="P:homologous chromosome pairing at meiosis"/>
    <property type="evidence" value="ECO:0007669"/>
    <property type="project" value="TreeGrafter"/>
</dbReference>
<gene>
    <name evidence="7" type="ORF">H4R34_002347</name>
</gene>
<reference evidence="7" key="1">
    <citation type="submission" date="2022-07" db="EMBL/GenBank/DDBJ databases">
        <title>Phylogenomic reconstructions and comparative analyses of Kickxellomycotina fungi.</title>
        <authorList>
            <person name="Reynolds N.K."/>
            <person name="Stajich J.E."/>
            <person name="Barry K."/>
            <person name="Grigoriev I.V."/>
            <person name="Crous P."/>
            <person name="Smith M.E."/>
        </authorList>
    </citation>
    <scope>NUCLEOTIDE SEQUENCE</scope>
    <source>
        <strain evidence="7">RSA 567</strain>
    </source>
</reference>
<name>A0A9W8B862_9FUNG</name>
<dbReference type="GO" id="GO:0031573">
    <property type="term" value="P:mitotic intra-S DNA damage checkpoint signaling"/>
    <property type="evidence" value="ECO:0007669"/>
    <property type="project" value="TreeGrafter"/>
</dbReference>
<feature type="compositionally biased region" description="Polar residues" evidence="6">
    <location>
        <begin position="1437"/>
        <end position="1450"/>
    </location>
</feature>
<dbReference type="GO" id="GO:1990918">
    <property type="term" value="P:double-strand break repair involved in meiotic recombination"/>
    <property type="evidence" value="ECO:0007669"/>
    <property type="project" value="TreeGrafter"/>
</dbReference>
<dbReference type="InterPro" id="IPR016024">
    <property type="entry name" value="ARM-type_fold"/>
</dbReference>
<proteinExistence type="inferred from homology"/>
<keyword evidence="8" id="KW-1185">Reference proteome</keyword>
<dbReference type="GO" id="GO:0070182">
    <property type="term" value="F:DNA polymerase binding"/>
    <property type="evidence" value="ECO:0007669"/>
    <property type="project" value="TreeGrafter"/>
</dbReference>
<keyword evidence="4" id="KW-0539">Nucleus</keyword>
<sequence>MPDLLSSTLQQAGLCLPHQAGESMELTVAGALFRHTLSDSLASDATLWGQFWSDLQEYWESPAHFKMSLVPLAHRAATDTKPVTSNSNESLVRMLLGVTILQPDLLEYLLQKLPEYSDDDHSKDEISVTSLIIRQLRWLDHLLDPEQLTMQLMEIVGLLSGNAQRDVIVALPDIVVDSEHTFVAQELLQLSEQQPELTVAVLDALSNLQCNPKVTEKMQRNMLERLQSADTDDLPVMLKFLFQTVMPDDTVQLISRIRKNLDLASVIHQSVRASSPCLPTGNQRPEMLILDAIHFGLQFHKFIRDTWARAIAELIVPADHRPLDILVLCLLYGLSSTRKRVQGLLRKKLTNQQLTARQLSTALRAYGYALQPHFSTLLSLAESLMRLGTTNARVASAAHEMYQACFAIFDVYHRQEVVGALVTHIGSGDPGEVDTALAALLAITQRSTMHVKPFLVFIKGLLDYLDNLTMAQLRLLFTILGTYLHQFPDDQGLYDELHIFLRKQLSSGLEQYKILGIVGGVSLIQSLGRPVTVSPTAKATHQVGTSSQAVAPGQGALAAATATATDALTLRHALNLINLVIDCSRLKSWPCLAMAYDELSTAVIGGLLDQRLETWLSENVANSFADLFFCETTALVPSQPPSPTIAAATPSKAPLASALRPQIWYNLDTTDVPIALRLFQFLQGDPIQTDRHSDIIHSLRAAGKEVAGNPLACLCALFKLFQACEKTMTAGSLQDIDAPLGCGVLLFEAPSMAIMTTGWTDDMRQHALVALLAVINWFREILNAFADQTPPEMRVNVMRRLEEIVELHHLVDQLLDAPFDQDPTPMLGPFTGKQVKALAKVAAPTGAAEPSLIPNSERPRAMDGYLRGFTIDMYQLLLYARLKPYPMLSDLEPLISPAALLYVLRDLDHKLTESIAQGQLVPVLPGWCLTREYHRASAANSAPASEPDHALASTDICTDPMSISQQVFNQVLTLVPALWRDAMAAVQSVVACEQMTTSSQPGDTASLVASMQPDSANAGPPPMRSLGPESLVEQYNDCLLTLLTVLGRFFQWLGLLELERRHLLVQLVYACTPTFDAHQKIDDDAPTLLLYAQTLTQTLVHEPWLTAQVNDIRVGLAVHRWLVKIYDLLSLHLLPRQPNDGALSATAHTASGTSSTVPSKSLKPCQLGDTQPILAQIGHCIAMLSSRLLVDAMPRNTWGNGAGKMSDVVYLVQSQIVFATAPVDVITEYTNVAFAALMDDDEDVLRQFPLLNRKSFPVFYKSVSMALANLVQSFQPLAEAGGAVSANMQTVNDPTDTIDHTLAQMHQTINAWRNLVGLVRANGDSKDLLLVCLRQGKQLVTAFIQIYFPFMERYFRTHMNVILALFKPLQRATRMLQVICGHCKTIRDTQLTALVPPTRKALETLLYRVKTMFERNNCLNAFSLGSLKHRNLAGEEISSQMPHSASQSEVSEGEEDPLATDVGQWVQNAADRDEIGDSDDSNRPGQGLDHGGTDATSHHDGADSASESSKRPVKRAKTAKSRKTMRRAAVDPDQVPQSKV</sequence>
<evidence type="ECO:0000313" key="8">
    <source>
        <dbReference type="Proteomes" id="UP001151582"/>
    </source>
</evidence>